<dbReference type="RefSeq" id="XP_037214775.1">
    <property type="nucleotide sequence ID" value="XM_037368807.1"/>
</dbReference>
<feature type="domain" description="Deoxyribonuclease NucA/NucB" evidence="3">
    <location>
        <begin position="394"/>
        <end position="432"/>
    </location>
</feature>
<protein>
    <submittedName>
        <fullName evidence="4">Putative chitin synthase</fullName>
    </submittedName>
</protein>
<evidence type="ECO:0000313" key="5">
    <source>
        <dbReference type="Proteomes" id="UP000636479"/>
    </source>
</evidence>
<dbReference type="InterPro" id="IPR029476">
    <property type="entry name" value="DNase_NucA_NucB"/>
</dbReference>
<gene>
    <name evidence="4" type="ORF">MIND_01230900</name>
</gene>
<accession>A0A8H6S3J5</accession>
<evidence type="ECO:0000256" key="2">
    <source>
        <dbReference type="SAM" id="SignalP"/>
    </source>
</evidence>
<dbReference type="AlphaFoldDB" id="A0A8H6S3J5"/>
<feature type="signal peptide" evidence="2">
    <location>
        <begin position="1"/>
        <end position="27"/>
    </location>
</feature>
<keyword evidence="2" id="KW-0732">Signal</keyword>
<dbReference type="EMBL" id="JACAZF010000012">
    <property type="protein sequence ID" value="KAF7292048.1"/>
    <property type="molecule type" value="Genomic_DNA"/>
</dbReference>
<evidence type="ECO:0000313" key="4">
    <source>
        <dbReference type="EMBL" id="KAF7292048.1"/>
    </source>
</evidence>
<comment type="caution">
    <text evidence="4">The sequence shown here is derived from an EMBL/GenBank/DDBJ whole genome shotgun (WGS) entry which is preliminary data.</text>
</comment>
<feature type="compositionally biased region" description="Polar residues" evidence="1">
    <location>
        <begin position="711"/>
        <end position="721"/>
    </location>
</feature>
<organism evidence="4 5">
    <name type="scientific">Mycena indigotica</name>
    <dbReference type="NCBI Taxonomy" id="2126181"/>
    <lineage>
        <taxon>Eukaryota</taxon>
        <taxon>Fungi</taxon>
        <taxon>Dikarya</taxon>
        <taxon>Basidiomycota</taxon>
        <taxon>Agaricomycotina</taxon>
        <taxon>Agaricomycetes</taxon>
        <taxon>Agaricomycetidae</taxon>
        <taxon>Agaricales</taxon>
        <taxon>Marasmiineae</taxon>
        <taxon>Mycenaceae</taxon>
        <taxon>Mycena</taxon>
    </lineage>
</organism>
<evidence type="ECO:0000259" key="3">
    <source>
        <dbReference type="Pfam" id="PF14040"/>
    </source>
</evidence>
<keyword evidence="5" id="KW-1185">Reference proteome</keyword>
<sequence>MTRRSGSWKHFLSFSILLSFGPGSANAQNGTCISSPQSACTSLVGICVSKIATGQLAKNNFWSAPECFAAATCAGSAAVIDAACCAGTCVTLASINSLDYNKVYAPMVGSCAFAPNGCPVTWTDFVNYFYNTIQTTNTNNWPISGNDVLAWWADIATWTGVCPMASSQLMLTYACGLVLLRHSLRQRTNSVPQFERLAALLHIDRDNNTDLWDPVPNGPCPFNNASLCFDDNTPQEPPDPTEAPLQTRQADQTPRRLAAFKIVPKPGLTALSLNKPGTPLPRYFPPNTPPPVYISNGTEKVQIPLNLTGGTIEKRNYSLVERTPLFDDVFMDLEKRPAVRSDVCRGPVDTPSRLPVLTYYCDYLPNICASIRGSGFLTNDAVVLTYDPFSTSSRRNSVSCDEFPFKCTLEGGKANGAIVTAVPEKEQQYQGTLNTALSKLRRVPNDARTEWSRPGKLKGKWAGQCHKFTLKLVDTRPATAGPLAVGSLYSGSAWLNGQDQDHTEILEDERGRPPPLPRAPYDYPSDAIALQPTNSYNSFDCRPCTIGSVNPVPAPAAVNVTRTTKPREVEEDVIVPRAATCTKSKPTSTPTPSSDAQTNAAEAVAAAAAAKAALSALSGTSPAISSAASAAVQAAQDVNTAAAAAAAAAVANNPAAMASTIGATIIAQNVLQSTIASLTDIFGTGTIPASVASIISSVSTVASDASSILTDTWNQKPAQSNPVPPDGDPSKSPTTNSAGGSNVAPAACFGPGSSGSLTINGNFFFHSTGTATEKASIADAGNKAYFGLNLANDGQYHLTSLCSGVYGWDTGTSPSFQVGCSSKEFGSYWNTVKQTCYAVPQGDNTFGISIGLQAQVTAVSFTWS</sequence>
<dbReference type="OrthoDB" id="2734890at2759"/>
<dbReference type="GeneID" id="59351323"/>
<feature type="region of interest" description="Disordered" evidence="1">
    <location>
        <begin position="230"/>
        <end position="251"/>
    </location>
</feature>
<dbReference type="Pfam" id="PF14040">
    <property type="entry name" value="DNase_NucA_NucB"/>
    <property type="match status" value="1"/>
</dbReference>
<name>A0A8H6S3J5_9AGAR</name>
<proteinExistence type="predicted"/>
<dbReference type="Proteomes" id="UP000636479">
    <property type="component" value="Unassembled WGS sequence"/>
</dbReference>
<feature type="region of interest" description="Disordered" evidence="1">
    <location>
        <begin position="711"/>
        <end position="739"/>
    </location>
</feature>
<feature type="chain" id="PRO_5034592463" evidence="2">
    <location>
        <begin position="28"/>
        <end position="864"/>
    </location>
</feature>
<evidence type="ECO:0000256" key="1">
    <source>
        <dbReference type="SAM" id="MobiDB-lite"/>
    </source>
</evidence>
<reference evidence="4" key="1">
    <citation type="submission" date="2020-05" db="EMBL/GenBank/DDBJ databases">
        <title>Mycena genomes resolve the evolution of fungal bioluminescence.</title>
        <authorList>
            <person name="Tsai I.J."/>
        </authorList>
    </citation>
    <scope>NUCLEOTIDE SEQUENCE</scope>
    <source>
        <strain evidence="4">171206Taipei</strain>
    </source>
</reference>